<keyword evidence="2 5" id="KW-0812">Transmembrane</keyword>
<comment type="subcellular location">
    <subcellularLocation>
        <location evidence="1">Cell membrane</location>
        <topology evidence="1">Multi-pass membrane protein</topology>
    </subcellularLocation>
</comment>
<accession>A0A2U1V101</accession>
<keyword evidence="4 5" id="KW-0472">Membrane</keyword>
<reference evidence="9" key="1">
    <citation type="submission" date="2017-10" db="EMBL/GenBank/DDBJ databases">
        <authorList>
            <person name="Toshchakov S.V."/>
            <person name="Goeva M.A."/>
        </authorList>
    </citation>
    <scope>NUCLEOTIDE SEQUENCE [LARGE SCALE GENOMIC DNA]</scope>
    <source>
        <strain evidence="9">JR1/69-1-13</strain>
    </source>
</reference>
<evidence type="ECO:0000259" key="7">
    <source>
        <dbReference type="PROSITE" id="PS50929"/>
    </source>
</evidence>
<dbReference type="AlphaFoldDB" id="A0A2U1V101"/>
<evidence type="ECO:0000313" key="8">
    <source>
        <dbReference type="EMBL" id="PWC27585.1"/>
    </source>
</evidence>
<name>A0A2U1V101_9PROT</name>
<gene>
    <name evidence="8" type="ORF">CR165_17425</name>
</gene>
<evidence type="ECO:0008006" key="10">
    <source>
        <dbReference type="Google" id="ProtNLM"/>
    </source>
</evidence>
<evidence type="ECO:0000256" key="4">
    <source>
        <dbReference type="ARBA" id="ARBA00023136"/>
    </source>
</evidence>
<keyword evidence="3 5" id="KW-1133">Transmembrane helix</keyword>
<dbReference type="GO" id="GO:0015421">
    <property type="term" value="F:ABC-type oligopeptide transporter activity"/>
    <property type="evidence" value="ECO:0007669"/>
    <property type="project" value="TreeGrafter"/>
</dbReference>
<dbReference type="PROSITE" id="PS50893">
    <property type="entry name" value="ABC_TRANSPORTER_2"/>
    <property type="match status" value="1"/>
</dbReference>
<dbReference type="PANTHER" id="PTHR43394">
    <property type="entry name" value="ATP-DEPENDENT PERMEASE MDL1, MITOCHONDRIAL"/>
    <property type="match status" value="1"/>
</dbReference>
<dbReference type="Proteomes" id="UP000245048">
    <property type="component" value="Unassembled WGS sequence"/>
</dbReference>
<evidence type="ECO:0000256" key="2">
    <source>
        <dbReference type="ARBA" id="ARBA00022692"/>
    </source>
</evidence>
<dbReference type="PROSITE" id="PS50929">
    <property type="entry name" value="ABC_TM1F"/>
    <property type="match status" value="1"/>
</dbReference>
<dbReference type="SUPFAM" id="SSF52540">
    <property type="entry name" value="P-loop containing nucleoside triphosphate hydrolases"/>
    <property type="match status" value="1"/>
</dbReference>
<dbReference type="PANTHER" id="PTHR43394:SF1">
    <property type="entry name" value="ATP-BINDING CASSETTE SUB-FAMILY B MEMBER 10, MITOCHONDRIAL"/>
    <property type="match status" value="1"/>
</dbReference>
<dbReference type="EMBL" id="PDOA01000013">
    <property type="protein sequence ID" value="PWC27585.1"/>
    <property type="molecule type" value="Genomic_DNA"/>
</dbReference>
<dbReference type="InterPro" id="IPR039421">
    <property type="entry name" value="Type_1_exporter"/>
</dbReference>
<organism evidence="8 9">
    <name type="scientific">Teichococcus aestuarii</name>
    <dbReference type="NCBI Taxonomy" id="568898"/>
    <lineage>
        <taxon>Bacteria</taxon>
        <taxon>Pseudomonadati</taxon>
        <taxon>Pseudomonadota</taxon>
        <taxon>Alphaproteobacteria</taxon>
        <taxon>Acetobacterales</taxon>
        <taxon>Roseomonadaceae</taxon>
        <taxon>Roseomonas</taxon>
    </lineage>
</organism>
<feature type="domain" description="ABC transporter" evidence="6">
    <location>
        <begin position="332"/>
        <end position="563"/>
    </location>
</feature>
<protein>
    <recommendedName>
        <fullName evidence="10">ABC transporter</fullName>
    </recommendedName>
</protein>
<dbReference type="RefSeq" id="WP_109518223.1">
    <property type="nucleotide sequence ID" value="NZ_PDOA01000013.1"/>
</dbReference>
<dbReference type="Pfam" id="PF00664">
    <property type="entry name" value="ABC_membrane"/>
    <property type="match status" value="1"/>
</dbReference>
<dbReference type="InterPro" id="IPR027417">
    <property type="entry name" value="P-loop_NTPase"/>
</dbReference>
<feature type="transmembrane region" description="Helical" evidence="5">
    <location>
        <begin position="52"/>
        <end position="73"/>
    </location>
</feature>
<dbReference type="GO" id="GO:0016887">
    <property type="term" value="F:ATP hydrolysis activity"/>
    <property type="evidence" value="ECO:0007669"/>
    <property type="project" value="InterPro"/>
</dbReference>
<dbReference type="InterPro" id="IPR011527">
    <property type="entry name" value="ABC1_TM_dom"/>
</dbReference>
<dbReference type="InterPro" id="IPR003439">
    <property type="entry name" value="ABC_transporter-like_ATP-bd"/>
</dbReference>
<feature type="transmembrane region" description="Helical" evidence="5">
    <location>
        <begin position="19"/>
        <end position="40"/>
    </location>
</feature>
<dbReference type="Gene3D" id="1.20.1560.10">
    <property type="entry name" value="ABC transporter type 1, transmembrane domain"/>
    <property type="match status" value="1"/>
</dbReference>
<comment type="caution">
    <text evidence="8">The sequence shown here is derived from an EMBL/GenBank/DDBJ whole genome shotgun (WGS) entry which is preliminary data.</text>
</comment>
<feature type="transmembrane region" description="Helical" evidence="5">
    <location>
        <begin position="159"/>
        <end position="176"/>
    </location>
</feature>
<dbReference type="Gene3D" id="3.40.50.300">
    <property type="entry name" value="P-loop containing nucleotide triphosphate hydrolases"/>
    <property type="match status" value="1"/>
</dbReference>
<evidence type="ECO:0000256" key="3">
    <source>
        <dbReference type="ARBA" id="ARBA00022989"/>
    </source>
</evidence>
<feature type="transmembrane region" description="Helical" evidence="5">
    <location>
        <begin position="133"/>
        <end position="153"/>
    </location>
</feature>
<dbReference type="InterPro" id="IPR036640">
    <property type="entry name" value="ABC1_TM_sf"/>
</dbReference>
<keyword evidence="9" id="KW-1185">Reference proteome</keyword>
<evidence type="ECO:0000259" key="6">
    <source>
        <dbReference type="PROSITE" id="PS50893"/>
    </source>
</evidence>
<evidence type="ECO:0000256" key="5">
    <source>
        <dbReference type="SAM" id="Phobius"/>
    </source>
</evidence>
<dbReference type="Pfam" id="PF00005">
    <property type="entry name" value="ABC_tran"/>
    <property type="match status" value="1"/>
</dbReference>
<dbReference type="OrthoDB" id="5288404at2"/>
<feature type="domain" description="ABC transmembrane type-1" evidence="7">
    <location>
        <begin position="20"/>
        <end position="300"/>
    </location>
</feature>
<dbReference type="GO" id="GO:0005886">
    <property type="term" value="C:plasma membrane"/>
    <property type="evidence" value="ECO:0007669"/>
    <property type="project" value="UniProtKB-SubCell"/>
</dbReference>
<evidence type="ECO:0000256" key="1">
    <source>
        <dbReference type="ARBA" id="ARBA00004651"/>
    </source>
</evidence>
<dbReference type="GO" id="GO:0005524">
    <property type="term" value="F:ATP binding"/>
    <property type="evidence" value="ECO:0007669"/>
    <property type="project" value="InterPro"/>
</dbReference>
<dbReference type="SUPFAM" id="SSF90123">
    <property type="entry name" value="ABC transporter transmembrane region"/>
    <property type="match status" value="1"/>
</dbReference>
<evidence type="ECO:0000313" key="9">
    <source>
        <dbReference type="Proteomes" id="UP000245048"/>
    </source>
</evidence>
<sequence>MADGDTGYLREAAFWKQSVLTLLLVTLALNVLSLTIPVAASQIFGHLIPAPYSPTLLILVASVVCLGAAEGLLRFARAAVLNRAGANFAGLITHRLLTHVIASDPPGGRLLASRSIEYLGAIQQLKEKYNGQIVVSMIELLFLPIILAAILAISWMTGLFVLLCLAIFGLVTLLDARRMKRLVDQSAAEGESRYDFLFTMLDAMHLIKALGIEDNILRRFEAGQSSMSRRNHQLGLVTGRLLNSASVASQSLTAATLALGAIAVGHGQTTMGGVSALVLLSGRVMAPLQQAIFLFVQMKDIGAAQQKIVALLRQEPVASPRHELSVTNEGRVSLNRAAFHASDGTCLFRDVNLTLQPGEIVAISGPSERANSALLQIIAGVHRPAEGTATLNGVAPTEYPQPLLNRCVGYVSSEGILFRGTIRDNITRFGEVSVEAAMEVAALLGIDAAINELPNGLDTQLMGSAADAIPPGLRQQLTILRALATRPKLILLDNADRALDREGYAKLSRFIGKVHGQATFILVSDDANLLGYADKRFLLSEGGLRPIEGFAMAERISYRDLRV</sequence>
<proteinExistence type="predicted"/>